<keyword evidence="3" id="KW-1185">Reference proteome</keyword>
<keyword evidence="1" id="KW-0472">Membrane</keyword>
<comment type="caution">
    <text evidence="2">The sequence shown here is derived from an EMBL/GenBank/DDBJ whole genome shotgun (WGS) entry which is preliminary data.</text>
</comment>
<evidence type="ECO:0000313" key="3">
    <source>
        <dbReference type="Proteomes" id="UP000749471"/>
    </source>
</evidence>
<reference evidence="2 3" key="1">
    <citation type="submission" date="2021-06" db="EMBL/GenBank/DDBJ databases">
        <authorList>
            <person name="Sun Q."/>
            <person name="Li D."/>
        </authorList>
    </citation>
    <scope>NUCLEOTIDE SEQUENCE [LARGE SCALE GENOMIC DNA]</scope>
    <source>
        <strain evidence="2 3">MSJ-40</strain>
    </source>
</reference>
<sequence>MNYLEVANHPLMWTAAALAVGVVILQSIIFAKKSYKTGKDIGLTEQQMKSAMKTSAISSIGPSMVILAGMVSLIVTMGGPIAWMRLSFIGSVTYELMAAGFGADAMGVVLGKEGMTEVVFANGVWTMILGSMGWLLFTFLFTHKMDKLTKVLANGKKAMVPIISAGAMLGAFAYFNADRILGFDAGALACISGLVLMMIIVYIQKKKNITWLREWGLTIAMFGGMLIGSLI</sequence>
<proteinExistence type="predicted"/>
<feature type="transmembrane region" description="Helical" evidence="1">
    <location>
        <begin position="215"/>
        <end position="230"/>
    </location>
</feature>
<feature type="transmembrane region" description="Helical" evidence="1">
    <location>
        <begin position="118"/>
        <end position="137"/>
    </location>
</feature>
<dbReference type="InterPro" id="IPR032479">
    <property type="entry name" value="DUF5058"/>
</dbReference>
<dbReference type="EMBL" id="JAHLPM010000009">
    <property type="protein sequence ID" value="MBU5438707.1"/>
    <property type="molecule type" value="Genomic_DNA"/>
</dbReference>
<accession>A0ABS6E724</accession>
<dbReference type="Pfam" id="PF16481">
    <property type="entry name" value="DUF5058"/>
    <property type="match status" value="1"/>
</dbReference>
<feature type="transmembrane region" description="Helical" evidence="1">
    <location>
        <begin position="12"/>
        <end position="31"/>
    </location>
</feature>
<feature type="transmembrane region" description="Helical" evidence="1">
    <location>
        <begin position="181"/>
        <end position="203"/>
    </location>
</feature>
<evidence type="ECO:0000313" key="2">
    <source>
        <dbReference type="EMBL" id="MBU5438707.1"/>
    </source>
</evidence>
<gene>
    <name evidence="2" type="ORF">KQI42_11835</name>
</gene>
<keyword evidence="1" id="KW-0812">Transmembrane</keyword>
<dbReference type="RefSeq" id="WP_216520002.1">
    <property type="nucleotide sequence ID" value="NZ_JAHLPM010000009.1"/>
</dbReference>
<protein>
    <submittedName>
        <fullName evidence="2">DUF5058 family protein</fullName>
    </submittedName>
</protein>
<organism evidence="2 3">
    <name type="scientific">Tissierella simiarum</name>
    <dbReference type="NCBI Taxonomy" id="2841534"/>
    <lineage>
        <taxon>Bacteria</taxon>
        <taxon>Bacillati</taxon>
        <taxon>Bacillota</taxon>
        <taxon>Tissierellia</taxon>
        <taxon>Tissierellales</taxon>
        <taxon>Tissierellaceae</taxon>
        <taxon>Tissierella</taxon>
    </lineage>
</organism>
<feature type="transmembrane region" description="Helical" evidence="1">
    <location>
        <begin position="56"/>
        <end position="83"/>
    </location>
</feature>
<dbReference type="Proteomes" id="UP000749471">
    <property type="component" value="Unassembled WGS sequence"/>
</dbReference>
<keyword evidence="1" id="KW-1133">Transmembrane helix</keyword>
<name>A0ABS6E724_9FIRM</name>
<evidence type="ECO:0000256" key="1">
    <source>
        <dbReference type="SAM" id="Phobius"/>
    </source>
</evidence>